<feature type="transmembrane region" description="Helical" evidence="5">
    <location>
        <begin position="354"/>
        <end position="377"/>
    </location>
</feature>
<feature type="transmembrane region" description="Helical" evidence="5">
    <location>
        <begin position="46"/>
        <end position="67"/>
    </location>
</feature>
<dbReference type="InterPro" id="IPR051533">
    <property type="entry name" value="WaaL-like"/>
</dbReference>
<keyword evidence="4 5" id="KW-0472">Membrane</keyword>
<keyword evidence="8" id="KW-1185">Reference proteome</keyword>
<dbReference type="Proteomes" id="UP001596495">
    <property type="component" value="Unassembled WGS sequence"/>
</dbReference>
<evidence type="ECO:0000256" key="5">
    <source>
        <dbReference type="SAM" id="Phobius"/>
    </source>
</evidence>
<feature type="transmembrane region" description="Helical" evidence="5">
    <location>
        <begin position="212"/>
        <end position="230"/>
    </location>
</feature>
<keyword evidence="7" id="KW-0436">Ligase</keyword>
<sequence length="420" mass="46205">MVALLLAATLVVPGGYAFLALALSVAGLSWRAGLLPSWKDAWTRPGVRWLVLGIAGYVVAYVLVGIVHGYKIQYYEPLIPFFLAPFMLAGARRWLPAQRSVWLGFAFGALLAGFMAWFQVYHEGIARAHGAHGNAIPFGHIALLLSGASLCGYLYFHRRQDHWVYQTVCLAGVGAGFVASFLSGSKGGWFAIFLIFFVWAWRVTARRPLRVRLAYLTAIVLLFPALLWFAPRELVWDRLIGGLDGAVHWLSNGGITEGSVSIRLEIWRFGLAQFWERPVFGWPQSEAISAMRAHLRQFDISDVLANLGTFDNLLVETLMSAGFVGLAGLVCLFVGVLTTFGARYLSEDDDHRELALAGMLITVFVLGYGLSVNVLGINAFRQVYLSWAALWLALSLWSPASWIRPDKSGYTDPSPSSGGS</sequence>
<comment type="subcellular location">
    <subcellularLocation>
        <location evidence="1">Membrane</location>
        <topology evidence="1">Multi-pass membrane protein</topology>
    </subcellularLocation>
</comment>
<comment type="caution">
    <text evidence="7">The sequence shown here is derived from an EMBL/GenBank/DDBJ whole genome shotgun (WGS) entry which is preliminary data.</text>
</comment>
<evidence type="ECO:0000259" key="6">
    <source>
        <dbReference type="Pfam" id="PF04932"/>
    </source>
</evidence>
<dbReference type="PANTHER" id="PTHR37422:SF13">
    <property type="entry name" value="LIPOPOLYSACCHARIDE BIOSYNTHESIS PROTEIN PA4999-RELATED"/>
    <property type="match status" value="1"/>
</dbReference>
<evidence type="ECO:0000256" key="4">
    <source>
        <dbReference type="ARBA" id="ARBA00023136"/>
    </source>
</evidence>
<evidence type="ECO:0000256" key="3">
    <source>
        <dbReference type="ARBA" id="ARBA00022989"/>
    </source>
</evidence>
<keyword evidence="2 5" id="KW-0812">Transmembrane</keyword>
<feature type="transmembrane region" description="Helical" evidence="5">
    <location>
        <begin position="318"/>
        <end position="342"/>
    </location>
</feature>
<protein>
    <submittedName>
        <fullName evidence="7">O-antigen ligase family protein</fullName>
    </submittedName>
</protein>
<dbReference type="PANTHER" id="PTHR37422">
    <property type="entry name" value="TEICHURONIC ACID BIOSYNTHESIS PROTEIN TUAE"/>
    <property type="match status" value="1"/>
</dbReference>
<dbReference type="EMBL" id="JBHTBX010000019">
    <property type="protein sequence ID" value="MFC7436457.1"/>
    <property type="molecule type" value="Genomic_DNA"/>
</dbReference>
<reference evidence="8" key="1">
    <citation type="journal article" date="2019" name="Int. J. Syst. Evol. Microbiol.">
        <title>The Global Catalogue of Microorganisms (GCM) 10K type strain sequencing project: providing services to taxonomists for standard genome sequencing and annotation.</title>
        <authorList>
            <consortium name="The Broad Institute Genomics Platform"/>
            <consortium name="The Broad Institute Genome Sequencing Center for Infectious Disease"/>
            <person name="Wu L."/>
            <person name="Ma J."/>
        </authorList>
    </citation>
    <scope>NUCLEOTIDE SEQUENCE [LARGE SCALE GENOMIC DNA]</scope>
    <source>
        <strain evidence="8">CCUG 54518</strain>
    </source>
</reference>
<feature type="transmembrane region" description="Helical" evidence="5">
    <location>
        <begin position="383"/>
        <end position="403"/>
    </location>
</feature>
<feature type="domain" description="O-antigen ligase-related" evidence="6">
    <location>
        <begin position="175"/>
        <end position="329"/>
    </location>
</feature>
<organism evidence="7 8">
    <name type="scientific">Hydrogenophaga bisanensis</name>
    <dbReference type="NCBI Taxonomy" id="439611"/>
    <lineage>
        <taxon>Bacteria</taxon>
        <taxon>Pseudomonadati</taxon>
        <taxon>Pseudomonadota</taxon>
        <taxon>Betaproteobacteria</taxon>
        <taxon>Burkholderiales</taxon>
        <taxon>Comamonadaceae</taxon>
        <taxon>Hydrogenophaga</taxon>
    </lineage>
</organism>
<evidence type="ECO:0000256" key="2">
    <source>
        <dbReference type="ARBA" id="ARBA00022692"/>
    </source>
</evidence>
<evidence type="ECO:0000256" key="1">
    <source>
        <dbReference type="ARBA" id="ARBA00004141"/>
    </source>
</evidence>
<evidence type="ECO:0000313" key="8">
    <source>
        <dbReference type="Proteomes" id="UP001596495"/>
    </source>
</evidence>
<dbReference type="Pfam" id="PF04932">
    <property type="entry name" value="Wzy_C"/>
    <property type="match status" value="1"/>
</dbReference>
<feature type="transmembrane region" description="Helical" evidence="5">
    <location>
        <begin position="101"/>
        <end position="118"/>
    </location>
</feature>
<accession>A0ABW2REJ0</accession>
<name>A0ABW2REJ0_9BURK</name>
<feature type="transmembrane region" description="Helical" evidence="5">
    <location>
        <begin position="163"/>
        <end position="182"/>
    </location>
</feature>
<feature type="transmembrane region" description="Helical" evidence="5">
    <location>
        <begin position="138"/>
        <end position="156"/>
    </location>
</feature>
<dbReference type="InterPro" id="IPR007016">
    <property type="entry name" value="O-antigen_ligase-rel_domated"/>
</dbReference>
<keyword evidence="3 5" id="KW-1133">Transmembrane helix</keyword>
<dbReference type="RefSeq" id="WP_382260107.1">
    <property type="nucleotide sequence ID" value="NZ_JBHTBX010000019.1"/>
</dbReference>
<feature type="transmembrane region" description="Helical" evidence="5">
    <location>
        <begin position="188"/>
        <end position="205"/>
    </location>
</feature>
<proteinExistence type="predicted"/>
<evidence type="ECO:0000313" key="7">
    <source>
        <dbReference type="EMBL" id="MFC7436457.1"/>
    </source>
</evidence>
<dbReference type="GO" id="GO:0016874">
    <property type="term" value="F:ligase activity"/>
    <property type="evidence" value="ECO:0007669"/>
    <property type="project" value="UniProtKB-KW"/>
</dbReference>
<gene>
    <name evidence="7" type="ORF">ACFQNJ_18270</name>
</gene>